<name>A0ABS8HR86_9FIRM</name>
<reference evidence="1" key="1">
    <citation type="submission" date="2021-11" db="EMBL/GenBank/DDBJ databases">
        <title>Description of a new species Pelosinus isolated from the bottom sediments of Lake Baikal.</title>
        <authorList>
            <person name="Zakharyuk A."/>
        </authorList>
    </citation>
    <scope>NUCLEOTIDE SEQUENCE</scope>
    <source>
        <strain evidence="1">Bkl1</strain>
    </source>
</reference>
<dbReference type="EMBL" id="JAJHJB010000011">
    <property type="protein sequence ID" value="MCC5465693.1"/>
    <property type="molecule type" value="Genomic_DNA"/>
</dbReference>
<evidence type="ECO:0000313" key="1">
    <source>
        <dbReference type="EMBL" id="MCC5465693.1"/>
    </source>
</evidence>
<accession>A0ABS8HR86</accession>
<sequence>MSHDSSEKTSNRSFGAETSNSSFSGGFGLELLNNSSNGGFGVENPSGDYKAVLGSEIAIESVGSMLDINTDTKGGIAGGAVYLGNVNRYFVNDSIEEICDTREFGNVQSWFERGSIVGSVVQVVTDLYNKYVSPEMKSVEKVIADIDNKIVTKIEEISSGGWDSPYRNIQLDGCIKGDIAESDQSNVFYRNDDRNEIQIDIAAGGALKKSEKTDLGD</sequence>
<proteinExistence type="predicted"/>
<keyword evidence="2" id="KW-1185">Reference proteome</keyword>
<protein>
    <submittedName>
        <fullName evidence="1">Uncharacterized protein</fullName>
    </submittedName>
</protein>
<organism evidence="1 2">
    <name type="scientific">Pelosinus baikalensis</name>
    <dbReference type="NCBI Taxonomy" id="2892015"/>
    <lineage>
        <taxon>Bacteria</taxon>
        <taxon>Bacillati</taxon>
        <taxon>Bacillota</taxon>
        <taxon>Negativicutes</taxon>
        <taxon>Selenomonadales</taxon>
        <taxon>Sporomusaceae</taxon>
        <taxon>Pelosinus</taxon>
    </lineage>
</organism>
<evidence type="ECO:0000313" key="2">
    <source>
        <dbReference type="Proteomes" id="UP001165492"/>
    </source>
</evidence>
<dbReference type="Proteomes" id="UP001165492">
    <property type="component" value="Unassembled WGS sequence"/>
</dbReference>
<dbReference type="RefSeq" id="WP_229534922.1">
    <property type="nucleotide sequence ID" value="NZ_JAJHJB010000011.1"/>
</dbReference>
<comment type="caution">
    <text evidence="1">The sequence shown here is derived from an EMBL/GenBank/DDBJ whole genome shotgun (WGS) entry which is preliminary data.</text>
</comment>
<gene>
    <name evidence="1" type="ORF">LMF89_10035</name>
</gene>